<dbReference type="Pfam" id="PF13630">
    <property type="entry name" value="SdpI"/>
    <property type="match status" value="1"/>
</dbReference>
<organism evidence="3 4">
    <name type="scientific">Streptococcus vicugnae</name>
    <dbReference type="NCBI Taxonomy" id="2740579"/>
    <lineage>
        <taxon>Bacteria</taxon>
        <taxon>Bacillati</taxon>
        <taxon>Bacillota</taxon>
        <taxon>Bacilli</taxon>
        <taxon>Lactobacillales</taxon>
        <taxon>Streptococcaceae</taxon>
        <taxon>Streptococcus</taxon>
    </lineage>
</organism>
<feature type="transmembrane region" description="Helical" evidence="1">
    <location>
        <begin position="113"/>
        <end position="133"/>
    </location>
</feature>
<feature type="domain" description="DUF1648" evidence="2">
    <location>
        <begin position="14"/>
        <end position="60"/>
    </location>
</feature>
<keyword evidence="1" id="KW-0812">Transmembrane</keyword>
<dbReference type="EMBL" id="SJWY01000097">
    <property type="protein sequence ID" value="TDE72752.1"/>
    <property type="molecule type" value="Genomic_DNA"/>
</dbReference>
<keyword evidence="1" id="KW-0472">Membrane</keyword>
<gene>
    <name evidence="3" type="ORF">E0E04_05120</name>
</gene>
<accession>A0A4R5G4K5</accession>
<keyword evidence="4" id="KW-1185">Reference proteome</keyword>
<dbReference type="AlphaFoldDB" id="A0A4R5G4K5"/>
<protein>
    <submittedName>
        <fullName evidence="3">SdpI family protein</fullName>
    </submittedName>
</protein>
<proteinExistence type="predicted"/>
<feature type="transmembrane region" description="Helical" evidence="1">
    <location>
        <begin position="162"/>
        <end position="180"/>
    </location>
</feature>
<reference evidence="3 4" key="1">
    <citation type="submission" date="2019-03" db="EMBL/GenBank/DDBJ databases">
        <authorList>
            <person name="Fan P."/>
        </authorList>
    </citation>
    <scope>NUCLEOTIDE SEQUENCE [LARGE SCALE GENOMIC DNA]</scope>
    <source>
        <strain evidence="3 4">KCJ4950</strain>
    </source>
</reference>
<comment type="caution">
    <text evidence="3">The sequence shown here is derived from an EMBL/GenBank/DDBJ whole genome shotgun (WGS) entry which is preliminary data.</text>
</comment>
<dbReference type="GO" id="GO:0009636">
    <property type="term" value="P:response to toxic substance"/>
    <property type="evidence" value="ECO:0007669"/>
    <property type="project" value="TreeGrafter"/>
</dbReference>
<feature type="transmembrane region" description="Helical" evidence="1">
    <location>
        <begin position="87"/>
        <end position="107"/>
    </location>
</feature>
<feature type="transmembrane region" description="Helical" evidence="1">
    <location>
        <begin position="54"/>
        <end position="75"/>
    </location>
</feature>
<dbReference type="InterPro" id="IPR012867">
    <property type="entry name" value="DUF1648"/>
</dbReference>
<dbReference type="PIRSF" id="PIRSF038959">
    <property type="entry name" value="SdpI"/>
    <property type="match status" value="1"/>
</dbReference>
<dbReference type="PANTHER" id="PTHR37810">
    <property type="entry name" value="IMMUNITY PROTEIN SDPI"/>
    <property type="match status" value="1"/>
</dbReference>
<dbReference type="Proteomes" id="UP000295231">
    <property type="component" value="Unassembled WGS sequence"/>
</dbReference>
<evidence type="ECO:0000259" key="2">
    <source>
        <dbReference type="Pfam" id="PF07853"/>
    </source>
</evidence>
<sequence length="211" mass="23666">MKMNKKQLILTSFVIVLPALIGAFFWKALPEQIPTHFGIDGQADGYSSKLFTLVAFPILFVLFQIIALASLERVSVKVTVPAKMRKLYAWIIPCLSLIVQLSIYANALGVVKSSPTLVTAFLGMLFIVIGNYLPKTKRNYTIGIRLPWTLSDDRNWFKTHRLAGKIWVLGGVIVFLDSFVKFALPYVLGISLVVMIVLPILYSFSLSRKLK</sequence>
<dbReference type="InterPro" id="IPR026272">
    <property type="entry name" value="SdpI"/>
</dbReference>
<evidence type="ECO:0000313" key="3">
    <source>
        <dbReference type="EMBL" id="TDE72752.1"/>
    </source>
</evidence>
<evidence type="ECO:0000313" key="4">
    <source>
        <dbReference type="Proteomes" id="UP000295231"/>
    </source>
</evidence>
<keyword evidence="1" id="KW-1133">Transmembrane helix</keyword>
<evidence type="ECO:0000256" key="1">
    <source>
        <dbReference type="SAM" id="Phobius"/>
    </source>
</evidence>
<dbReference type="PANTHER" id="PTHR37810:SF5">
    <property type="entry name" value="IMMUNITY PROTEIN SDPI"/>
    <property type="match status" value="1"/>
</dbReference>
<name>A0A4R5G4K5_9STRE</name>
<dbReference type="Pfam" id="PF07853">
    <property type="entry name" value="DUF1648"/>
    <property type="match status" value="1"/>
</dbReference>
<dbReference type="InterPro" id="IPR025962">
    <property type="entry name" value="SdpI/YhfL"/>
</dbReference>
<feature type="transmembrane region" description="Helical" evidence="1">
    <location>
        <begin position="186"/>
        <end position="204"/>
    </location>
</feature>
<dbReference type="RefSeq" id="WP_132869506.1">
    <property type="nucleotide sequence ID" value="NZ_JAEMHW010000001.1"/>
</dbReference>